<dbReference type="SUPFAM" id="SSF101756">
    <property type="entry name" value="Hypothetical protein YgiW"/>
    <property type="match status" value="1"/>
</dbReference>
<dbReference type="AlphaFoldDB" id="A0A918TCV6"/>
<name>A0A918TCV6_9BACT</name>
<gene>
    <name evidence="3" type="ORF">GCM10007100_05530</name>
</gene>
<keyword evidence="4" id="KW-1185">Reference proteome</keyword>
<dbReference type="Gene3D" id="2.40.50.200">
    <property type="entry name" value="Bacterial OB-fold"/>
    <property type="match status" value="1"/>
</dbReference>
<evidence type="ECO:0000256" key="1">
    <source>
        <dbReference type="ARBA" id="ARBA00022729"/>
    </source>
</evidence>
<dbReference type="InterPro" id="IPR036700">
    <property type="entry name" value="BOBF_sf"/>
</dbReference>
<keyword evidence="1 2" id="KW-0732">Signal</keyword>
<feature type="chain" id="PRO_5036689943" description="DUF5666 domain-containing protein" evidence="2">
    <location>
        <begin position="25"/>
        <end position="215"/>
    </location>
</feature>
<dbReference type="EMBL" id="BMXI01000002">
    <property type="protein sequence ID" value="GHC43315.1"/>
    <property type="molecule type" value="Genomic_DNA"/>
</dbReference>
<evidence type="ECO:0000313" key="4">
    <source>
        <dbReference type="Proteomes" id="UP000644507"/>
    </source>
</evidence>
<dbReference type="NCBIfam" id="NF033674">
    <property type="entry name" value="stress_OB_fold"/>
    <property type="match status" value="1"/>
</dbReference>
<dbReference type="Proteomes" id="UP000644507">
    <property type="component" value="Unassembled WGS sequence"/>
</dbReference>
<protein>
    <recommendedName>
        <fullName evidence="5">DUF5666 domain-containing protein</fullName>
    </recommendedName>
</protein>
<dbReference type="InterPro" id="IPR005220">
    <property type="entry name" value="CarO-like"/>
</dbReference>
<reference evidence="3" key="2">
    <citation type="submission" date="2020-09" db="EMBL/GenBank/DDBJ databases">
        <authorList>
            <person name="Sun Q."/>
            <person name="Kim S."/>
        </authorList>
    </citation>
    <scope>NUCLEOTIDE SEQUENCE</scope>
    <source>
        <strain evidence="3">KCTC 12988</strain>
    </source>
</reference>
<organism evidence="3 4">
    <name type="scientific">Roseibacillus persicicus</name>
    <dbReference type="NCBI Taxonomy" id="454148"/>
    <lineage>
        <taxon>Bacteria</taxon>
        <taxon>Pseudomonadati</taxon>
        <taxon>Verrucomicrobiota</taxon>
        <taxon>Verrucomicrobiia</taxon>
        <taxon>Verrucomicrobiales</taxon>
        <taxon>Verrucomicrobiaceae</taxon>
        <taxon>Roseibacillus</taxon>
    </lineage>
</organism>
<sequence>MKAKYLKTLSASALALFSAGTLFAASPYTMPNNSWIELDGKVTEVNSRSFLLDYGKGEIRVEIDDYDFFEEAYNVIENDRVKVRGKVDADPNEERTIEASAVVLKDHGVTLRANAEDEEDIIVKFVTPSPVVHPALELRGTIERFEDGKMVLQTATHTHRIDLNDASLRNMRGALISDTLRVGDFLSVVGVQDKKLFGTDEFDANTVYLLKKITE</sequence>
<reference evidence="3" key="1">
    <citation type="journal article" date="2014" name="Int. J. Syst. Evol. Microbiol.">
        <title>Complete genome sequence of Corynebacterium casei LMG S-19264T (=DSM 44701T), isolated from a smear-ripened cheese.</title>
        <authorList>
            <consortium name="US DOE Joint Genome Institute (JGI-PGF)"/>
            <person name="Walter F."/>
            <person name="Albersmeier A."/>
            <person name="Kalinowski J."/>
            <person name="Ruckert C."/>
        </authorList>
    </citation>
    <scope>NUCLEOTIDE SEQUENCE</scope>
    <source>
        <strain evidence="3">KCTC 12988</strain>
    </source>
</reference>
<comment type="caution">
    <text evidence="3">The sequence shown here is derived from an EMBL/GenBank/DDBJ whole genome shotgun (WGS) entry which is preliminary data.</text>
</comment>
<feature type="signal peptide" evidence="2">
    <location>
        <begin position="1"/>
        <end position="24"/>
    </location>
</feature>
<evidence type="ECO:0000313" key="3">
    <source>
        <dbReference type="EMBL" id="GHC43315.1"/>
    </source>
</evidence>
<proteinExistence type="predicted"/>
<accession>A0A918TCV6</accession>
<dbReference type="Pfam" id="PF04076">
    <property type="entry name" value="BOF"/>
    <property type="match status" value="1"/>
</dbReference>
<evidence type="ECO:0000256" key="2">
    <source>
        <dbReference type="SAM" id="SignalP"/>
    </source>
</evidence>
<evidence type="ECO:0008006" key="5">
    <source>
        <dbReference type="Google" id="ProtNLM"/>
    </source>
</evidence>
<dbReference type="RefSeq" id="WP_189567146.1">
    <property type="nucleotide sequence ID" value="NZ_BMXI01000002.1"/>
</dbReference>